<sequence>MGTMRTSTRALMGIVAVLATTGAATLTAGPATADVSPRDVVAVGADGSTTSLPRTSDRSGTMDIPGAFPVLPTAVSDGLYYVHYNTGGTLERLQLLSVVGGALELTELRYLLVMVGDTPSRTAIHTALGGHGWGSMRLLTDAAQTTGGTVAQSTYSWSGRFYGIGTDGVLRRYTRSADGRTVRSAGAQPGFTGVRTMALYSTGPRADVLLVTTTNGALSAVTVPTTGPGLSATSTRLRTRGWGAFEALHSVPAASRTAARVVGVDADTHTAHEYGVGALRGTSTTVTTVGPWTEPATDPFHITFPRLLEATPPGG</sequence>
<gene>
    <name evidence="2" type="ORF">ATL31_0657</name>
</gene>
<feature type="chain" id="PRO_5014755921" evidence="1">
    <location>
        <begin position="34"/>
        <end position="315"/>
    </location>
</feature>
<keyword evidence="3" id="KW-1185">Reference proteome</keyword>
<name>A0A2N3YG77_9MICO</name>
<comment type="caution">
    <text evidence="2">The sequence shown here is derived from an EMBL/GenBank/DDBJ whole genome shotgun (WGS) entry which is preliminary data.</text>
</comment>
<keyword evidence="1" id="KW-0732">Signal</keyword>
<dbReference type="EMBL" id="PJNE01000001">
    <property type="protein sequence ID" value="PKW25855.1"/>
    <property type="molecule type" value="Genomic_DNA"/>
</dbReference>
<protein>
    <submittedName>
        <fullName evidence="2">Uncharacterized protein</fullName>
    </submittedName>
</protein>
<reference evidence="2 3" key="1">
    <citation type="submission" date="2017-12" db="EMBL/GenBank/DDBJ databases">
        <title>Sequencing the genomes of 1000 Actinobacteria strains.</title>
        <authorList>
            <person name="Klenk H.-P."/>
        </authorList>
    </citation>
    <scope>NUCLEOTIDE SEQUENCE [LARGE SCALE GENOMIC DNA]</scope>
    <source>
        <strain evidence="2 3">DSM 12806</strain>
    </source>
</reference>
<dbReference type="Proteomes" id="UP000233781">
    <property type="component" value="Unassembled WGS sequence"/>
</dbReference>
<dbReference type="Gene3D" id="2.115.10.10">
    <property type="entry name" value="Tachylectin 2"/>
    <property type="match status" value="1"/>
</dbReference>
<organism evidence="2 3">
    <name type="scientific">Phycicoccus duodecadis</name>
    <dbReference type="NCBI Taxonomy" id="173053"/>
    <lineage>
        <taxon>Bacteria</taxon>
        <taxon>Bacillati</taxon>
        <taxon>Actinomycetota</taxon>
        <taxon>Actinomycetes</taxon>
        <taxon>Micrococcales</taxon>
        <taxon>Intrasporangiaceae</taxon>
        <taxon>Phycicoccus</taxon>
    </lineage>
</organism>
<dbReference type="AlphaFoldDB" id="A0A2N3YG77"/>
<accession>A0A2N3YG77</accession>
<evidence type="ECO:0000256" key="1">
    <source>
        <dbReference type="SAM" id="SignalP"/>
    </source>
</evidence>
<feature type="signal peptide" evidence="1">
    <location>
        <begin position="1"/>
        <end position="33"/>
    </location>
</feature>
<evidence type="ECO:0000313" key="3">
    <source>
        <dbReference type="Proteomes" id="UP000233781"/>
    </source>
</evidence>
<evidence type="ECO:0000313" key="2">
    <source>
        <dbReference type="EMBL" id="PKW25855.1"/>
    </source>
</evidence>
<proteinExistence type="predicted"/>